<dbReference type="GO" id="GO:0046872">
    <property type="term" value="F:metal ion binding"/>
    <property type="evidence" value="ECO:0007669"/>
    <property type="project" value="UniProtKB-KW"/>
</dbReference>
<comment type="similarity">
    <text evidence="4">Belongs to the pentraxin family.</text>
</comment>
<comment type="subunit">
    <text evidence="4">Homopentamer. Pentaxin (or pentraxin) have a discoid arrangement of 5 non-covalently bound subunits.</text>
</comment>
<dbReference type="InterPro" id="IPR051005">
    <property type="entry name" value="Pentraxin_domain"/>
</dbReference>
<accession>A0A8C8RFL9</accession>
<evidence type="ECO:0000313" key="7">
    <source>
        <dbReference type="Proteomes" id="UP000694393"/>
    </source>
</evidence>
<evidence type="ECO:0000256" key="2">
    <source>
        <dbReference type="ARBA" id="ARBA00022837"/>
    </source>
</evidence>
<evidence type="ECO:0000313" key="6">
    <source>
        <dbReference type="Ensembl" id="ENSPCEP00000005030.1"/>
    </source>
</evidence>
<dbReference type="Ensembl" id="ENSPCET00000005208.1">
    <property type="protein sequence ID" value="ENSPCEP00000005030.1"/>
    <property type="gene ID" value="ENSPCEG00000004087.1"/>
</dbReference>
<evidence type="ECO:0000259" key="5">
    <source>
        <dbReference type="PROSITE" id="PS51828"/>
    </source>
</evidence>
<evidence type="ECO:0000256" key="4">
    <source>
        <dbReference type="RuleBase" id="RU362112"/>
    </source>
</evidence>
<evidence type="ECO:0000256" key="1">
    <source>
        <dbReference type="ARBA" id="ARBA00022723"/>
    </source>
</evidence>
<keyword evidence="1 4" id="KW-0479">Metal-binding</keyword>
<dbReference type="GO" id="GO:0005576">
    <property type="term" value="C:extracellular region"/>
    <property type="evidence" value="ECO:0007669"/>
    <property type="project" value="UniProtKB-SubCell"/>
</dbReference>
<comment type="subcellular location">
    <subcellularLocation>
        <location evidence="4">Secreted</location>
    </subcellularLocation>
</comment>
<dbReference type="SMART" id="SM00159">
    <property type="entry name" value="PTX"/>
    <property type="match status" value="1"/>
</dbReference>
<dbReference type="Gene3D" id="2.60.120.200">
    <property type="match status" value="1"/>
</dbReference>
<dbReference type="PROSITE" id="PS51828">
    <property type="entry name" value="PTX_2"/>
    <property type="match status" value="1"/>
</dbReference>
<feature type="signal peptide" evidence="4">
    <location>
        <begin position="1"/>
        <end position="32"/>
    </location>
</feature>
<feature type="chain" id="PRO_5034842149" description="Pentraxin family member" evidence="4">
    <location>
        <begin position="33"/>
        <end position="230"/>
    </location>
</feature>
<dbReference type="SUPFAM" id="SSF49899">
    <property type="entry name" value="Concanavalin A-like lectins/glucanases"/>
    <property type="match status" value="1"/>
</dbReference>
<dbReference type="InterPro" id="IPR013320">
    <property type="entry name" value="ConA-like_dom_sf"/>
</dbReference>
<dbReference type="Pfam" id="PF00354">
    <property type="entry name" value="Pentaxin"/>
    <property type="match status" value="1"/>
</dbReference>
<organism evidence="6 7">
    <name type="scientific">Pelusios castaneus</name>
    <name type="common">West African mud turtle</name>
    <dbReference type="NCBI Taxonomy" id="367368"/>
    <lineage>
        <taxon>Eukaryota</taxon>
        <taxon>Metazoa</taxon>
        <taxon>Chordata</taxon>
        <taxon>Craniata</taxon>
        <taxon>Vertebrata</taxon>
        <taxon>Euteleostomi</taxon>
        <taxon>Archelosauria</taxon>
        <taxon>Testudinata</taxon>
        <taxon>Testudines</taxon>
        <taxon>Pleurodira</taxon>
        <taxon>Pelomedusidae</taxon>
        <taxon>Pelusios</taxon>
    </lineage>
</organism>
<feature type="domain" description="Pentraxin (PTX)" evidence="5">
    <location>
        <begin position="32"/>
        <end position="229"/>
    </location>
</feature>
<name>A0A8C8RFL9_9SAUR</name>
<sequence length="230" mass="25911">CIAFCTWVILFVSHSLHSIFLLHNFLCRKSSAFPAFYFPAENLASHVTVQPLRDMKLHSFTLCFWVQAQNRDSQTILSYCTQERDNELMVTVGSAVGLWVGGHFVEFPLHHRSEEWLHYCVAWASHSGTAYLWINGAVGKENHLQRGYVSQPGGKLVLGKDRDELLGLFSNGFTGRMSYLNLWSWVLSHSDIRTLALCKHSELKGDVISWGETSMSLSGGVVLVSDLSCR</sequence>
<evidence type="ECO:0000256" key="3">
    <source>
        <dbReference type="PROSITE-ProRule" id="PRU01172"/>
    </source>
</evidence>
<comment type="caution">
    <text evidence="3">Lacks conserved residue(s) required for the propagation of feature annotation.</text>
</comment>
<keyword evidence="7" id="KW-1185">Reference proteome</keyword>
<dbReference type="AlphaFoldDB" id="A0A8C8RFL9"/>
<dbReference type="PRINTS" id="PR00895">
    <property type="entry name" value="PENTAXIN"/>
</dbReference>
<protein>
    <recommendedName>
        <fullName evidence="4">Pentraxin family member</fullName>
    </recommendedName>
</protein>
<dbReference type="PANTHER" id="PTHR45869">
    <property type="entry name" value="C-REACTIVE PROTEIN-RELATED"/>
    <property type="match status" value="1"/>
</dbReference>
<dbReference type="Proteomes" id="UP000694393">
    <property type="component" value="Unplaced"/>
</dbReference>
<keyword evidence="4" id="KW-0732">Signal</keyword>
<dbReference type="PANTHER" id="PTHR45869:SF2">
    <property type="entry name" value="C-REACTIVE PROTEIN-RELATED"/>
    <property type="match status" value="1"/>
</dbReference>
<reference evidence="6" key="2">
    <citation type="submission" date="2025-09" db="UniProtKB">
        <authorList>
            <consortium name="Ensembl"/>
        </authorList>
    </citation>
    <scope>IDENTIFICATION</scope>
</reference>
<comment type="cofactor">
    <cofactor evidence="4">
        <name>Ca(2+)</name>
        <dbReference type="ChEBI" id="CHEBI:29108"/>
    </cofactor>
    <text evidence="4">Binds 2 calcium ions per subunit.</text>
</comment>
<dbReference type="InterPro" id="IPR001759">
    <property type="entry name" value="PTX_dom"/>
</dbReference>
<reference evidence="6" key="1">
    <citation type="submission" date="2025-08" db="UniProtKB">
        <authorList>
            <consortium name="Ensembl"/>
        </authorList>
    </citation>
    <scope>IDENTIFICATION</scope>
</reference>
<proteinExistence type="inferred from homology"/>
<keyword evidence="2 4" id="KW-0106">Calcium</keyword>